<dbReference type="InterPro" id="IPR018303">
    <property type="entry name" value="ATPase_P-typ_P_site"/>
</dbReference>
<feature type="domain" description="Cation-transporting P-type ATPase N-terminal" evidence="19">
    <location>
        <begin position="19"/>
        <end position="92"/>
    </location>
</feature>
<dbReference type="PANTHER" id="PTHR42861">
    <property type="entry name" value="CALCIUM-TRANSPORTING ATPASE"/>
    <property type="match status" value="1"/>
</dbReference>
<dbReference type="InterPro" id="IPR006068">
    <property type="entry name" value="ATPase_P-typ_cation-transptr_C"/>
</dbReference>
<feature type="transmembrane region" description="Helical" evidence="18">
    <location>
        <begin position="818"/>
        <end position="842"/>
    </location>
</feature>
<dbReference type="SFLD" id="SFLDS00003">
    <property type="entry name" value="Haloacid_Dehalogenase"/>
    <property type="match status" value="1"/>
</dbReference>
<evidence type="ECO:0000256" key="17">
    <source>
        <dbReference type="ARBA" id="ARBA00047295"/>
    </source>
</evidence>
<organism evidence="20 21">
    <name type="scientific">Hypericibacter terrae</name>
    <dbReference type="NCBI Taxonomy" id="2602015"/>
    <lineage>
        <taxon>Bacteria</taxon>
        <taxon>Pseudomonadati</taxon>
        <taxon>Pseudomonadota</taxon>
        <taxon>Alphaproteobacteria</taxon>
        <taxon>Rhodospirillales</taxon>
        <taxon>Dongiaceae</taxon>
        <taxon>Hypericibacter</taxon>
    </lineage>
</organism>
<dbReference type="Pfam" id="PF00122">
    <property type="entry name" value="E1-E2_ATPase"/>
    <property type="match status" value="1"/>
</dbReference>
<proteinExistence type="inferred from homology"/>
<dbReference type="Pfam" id="PF00689">
    <property type="entry name" value="Cation_ATPase_C"/>
    <property type="match status" value="1"/>
</dbReference>
<evidence type="ECO:0000256" key="5">
    <source>
        <dbReference type="ARBA" id="ARBA00013555"/>
    </source>
</evidence>
<dbReference type="SUPFAM" id="SSF81665">
    <property type="entry name" value="Calcium ATPase, transmembrane domain M"/>
    <property type="match status" value="1"/>
</dbReference>
<evidence type="ECO:0000256" key="11">
    <source>
        <dbReference type="ARBA" id="ARBA00022840"/>
    </source>
</evidence>
<keyword evidence="10" id="KW-0547">Nucleotide-binding</keyword>
<keyword evidence="11" id="KW-0067">ATP-binding</keyword>
<keyword evidence="13" id="KW-1278">Translocase</keyword>
<dbReference type="GO" id="GO:0005886">
    <property type="term" value="C:plasma membrane"/>
    <property type="evidence" value="ECO:0007669"/>
    <property type="project" value="UniProtKB-SubCell"/>
</dbReference>
<comment type="function">
    <text evidence="1">Mediates magnesium influx to the cytosol.</text>
</comment>
<sequence>MTSPGWGRRPFEKPPVPEDYWNLAPERAAEALSAGLTGLSVSEAAARLARYGPNDAAQRRHTPLWLQFLARFKNPLVLILLVASAASAATGEITSFVVITAVILLSVTLDFVQEVRAESAVEALRRSVALTARTCRGGNWIELSADQLVPGDLVELKAGDLIPADGLLIKARDLFITQAILTGEPYPVEKHAAPLKAPAAGPAEADNAGFLGTSVVSGVGQLLICRTGRATILGGVAKALGERAPVTAFETGIRHFGLLIMRLTALLVLFVLLVNGLMGRPLLESFLFAIALAVGLTPELLPMVTTVTLAHGALRLAKRRVIVKHLPALHNLGAMDLLCTDKTGTLTEAQVKVDRAIDAEGQPSDRVLELARLNSQFCTGVRSPLDSAILASPDPSGAVICTKLDEVPFDFERRRVSILIEREGRAQLLVKGAPENLLRLSNRVEGKDGAARPLDAALRAQLTQAFEKLSQEGLRALAVAYKPMPAGPRAMAIADESDLIFVGFVAFIDPPKQEAAVVIRELADSQVGIKILTGDNEHVTQHLCQSLGLDVRGTLTGDELAKLTDEALFSRVADTDLFCRLTPQQKTRVVLALRRAGHVVGFLGDGINDAPALHAADIGISVDSAADVAKEAADLILLDHDLELVRAAVEEGRRSFENILKYILMGTSSNFGNMFSMAGATLFLPFLPMLPVQVLVNNLLYDLSELGIPFDRVDRAALARPQRWDMRFVQRFMWTLGPVSSVFDFLTFFTLLYLFKAGEAEFQTGWFVESMLTQTMVVLLIRTRGNPFANLPDRVLAATVFVAAGLAVLLPYTGLGRWIGMVPLPLPLLAAIAGLAAGYFLLVEIAKRILWRHAGAPGPRLQRRF</sequence>
<dbReference type="GO" id="GO:0015444">
    <property type="term" value="F:P-type magnesium transporter activity"/>
    <property type="evidence" value="ECO:0007669"/>
    <property type="project" value="UniProtKB-EC"/>
</dbReference>
<dbReference type="KEGG" id="htq:FRZ44_45750"/>
<comment type="subcellular location">
    <subcellularLocation>
        <location evidence="2">Cell inner membrane</location>
        <topology evidence="2">Multi-pass membrane protein</topology>
    </subcellularLocation>
</comment>
<evidence type="ECO:0000256" key="4">
    <source>
        <dbReference type="ARBA" id="ARBA00012786"/>
    </source>
</evidence>
<dbReference type="InterPro" id="IPR036412">
    <property type="entry name" value="HAD-like_sf"/>
</dbReference>
<dbReference type="OrthoDB" id="391538at2"/>
<evidence type="ECO:0000256" key="14">
    <source>
        <dbReference type="ARBA" id="ARBA00022989"/>
    </source>
</evidence>
<evidence type="ECO:0000256" key="13">
    <source>
        <dbReference type="ARBA" id="ARBA00022967"/>
    </source>
</evidence>
<dbReference type="SMART" id="SM00831">
    <property type="entry name" value="Cation_ATPase_N"/>
    <property type="match status" value="1"/>
</dbReference>
<dbReference type="AlphaFoldDB" id="A0A5J6MNK8"/>
<evidence type="ECO:0000256" key="9">
    <source>
        <dbReference type="ARBA" id="ARBA00022692"/>
    </source>
</evidence>
<dbReference type="InterPro" id="IPR004014">
    <property type="entry name" value="ATPase_P-typ_cation-transptr_N"/>
</dbReference>
<gene>
    <name evidence="20" type="primary">mgt</name>
    <name evidence="20" type="ORF">FRZ44_45750</name>
</gene>
<evidence type="ECO:0000256" key="15">
    <source>
        <dbReference type="ARBA" id="ARBA00023136"/>
    </source>
</evidence>
<keyword evidence="15 18" id="KW-0472">Membrane</keyword>
<accession>A0A5J6MNK8</accession>
<dbReference type="InterPro" id="IPR023214">
    <property type="entry name" value="HAD_sf"/>
</dbReference>
<dbReference type="Gene3D" id="3.40.50.1000">
    <property type="entry name" value="HAD superfamily/HAD-like"/>
    <property type="match status" value="1"/>
</dbReference>
<dbReference type="Pfam" id="PF13246">
    <property type="entry name" value="Cation_ATPase"/>
    <property type="match status" value="1"/>
</dbReference>
<evidence type="ECO:0000256" key="3">
    <source>
        <dbReference type="ARBA" id="ARBA00008746"/>
    </source>
</evidence>
<dbReference type="SFLD" id="SFLDG00002">
    <property type="entry name" value="C1.7:_P-type_atpase_like"/>
    <property type="match status" value="1"/>
</dbReference>
<protein>
    <recommendedName>
        <fullName evidence="5">Magnesium-transporting ATPase, P-type 1</fullName>
        <ecNumber evidence="4">7.2.2.14</ecNumber>
    </recommendedName>
    <alternativeName>
        <fullName evidence="16">Mg(2+) transport ATPase, P-type 1</fullName>
    </alternativeName>
</protein>
<evidence type="ECO:0000256" key="2">
    <source>
        <dbReference type="ARBA" id="ARBA00004429"/>
    </source>
</evidence>
<dbReference type="Gene3D" id="1.20.1110.10">
    <property type="entry name" value="Calcium-transporting ATPase, transmembrane domain"/>
    <property type="match status" value="1"/>
</dbReference>
<evidence type="ECO:0000256" key="7">
    <source>
        <dbReference type="ARBA" id="ARBA00022519"/>
    </source>
</evidence>
<keyword evidence="14 18" id="KW-1133">Transmembrane helix</keyword>
<keyword evidence="9 18" id="KW-0812">Transmembrane</keyword>
<dbReference type="Pfam" id="PF00690">
    <property type="entry name" value="Cation_ATPase_N"/>
    <property type="match status" value="1"/>
</dbReference>
<feature type="transmembrane region" description="Helical" evidence="18">
    <location>
        <begin position="93"/>
        <end position="112"/>
    </location>
</feature>
<evidence type="ECO:0000313" key="20">
    <source>
        <dbReference type="EMBL" id="QEX19262.1"/>
    </source>
</evidence>
<evidence type="ECO:0000259" key="19">
    <source>
        <dbReference type="SMART" id="SM00831"/>
    </source>
</evidence>
<dbReference type="PRINTS" id="PR01836">
    <property type="entry name" value="MGATPASE"/>
</dbReference>
<comment type="catalytic activity">
    <reaction evidence="17">
        <text>Mg(2+)(out) + ATP + H2O = Mg(2+)(in) + ADP + phosphate + H(+)</text>
        <dbReference type="Rhea" id="RHEA:10260"/>
        <dbReference type="ChEBI" id="CHEBI:15377"/>
        <dbReference type="ChEBI" id="CHEBI:15378"/>
        <dbReference type="ChEBI" id="CHEBI:18420"/>
        <dbReference type="ChEBI" id="CHEBI:30616"/>
        <dbReference type="ChEBI" id="CHEBI:43474"/>
        <dbReference type="ChEBI" id="CHEBI:456216"/>
        <dbReference type="EC" id="7.2.2.14"/>
    </reaction>
</comment>
<reference evidence="20 21" key="1">
    <citation type="submission" date="2019-08" db="EMBL/GenBank/DDBJ databases">
        <title>Hyperibacter terrae gen. nov., sp. nov. and Hyperibacter viscosus sp. nov., two new members in the family Rhodospirillaceae isolated from the rhizosphere of Hypericum perforatum.</title>
        <authorList>
            <person name="Noviana Z."/>
        </authorList>
    </citation>
    <scope>NUCLEOTIDE SEQUENCE [LARGE SCALE GENOMIC DNA]</scope>
    <source>
        <strain evidence="20 21">R5913</strain>
    </source>
</reference>
<evidence type="ECO:0000256" key="8">
    <source>
        <dbReference type="ARBA" id="ARBA00022553"/>
    </source>
</evidence>
<dbReference type="GO" id="GO:0016887">
    <property type="term" value="F:ATP hydrolysis activity"/>
    <property type="evidence" value="ECO:0007669"/>
    <property type="project" value="InterPro"/>
</dbReference>
<dbReference type="InterPro" id="IPR023298">
    <property type="entry name" value="ATPase_P-typ_TM_dom_sf"/>
</dbReference>
<dbReference type="SFLD" id="SFLDF00027">
    <property type="entry name" value="p-type_atpase"/>
    <property type="match status" value="1"/>
</dbReference>
<comment type="similarity">
    <text evidence="3">Belongs to the cation transport ATPase (P-type) (TC 3.A.3) family. Type IIIB subfamily.</text>
</comment>
<evidence type="ECO:0000313" key="21">
    <source>
        <dbReference type="Proteomes" id="UP000326202"/>
    </source>
</evidence>
<dbReference type="Gene3D" id="2.70.150.10">
    <property type="entry name" value="Calcium-transporting ATPase, cytoplasmic transduction domain A"/>
    <property type="match status" value="1"/>
</dbReference>
<dbReference type="InterPro" id="IPR006415">
    <property type="entry name" value="P-type_ATPase_IIIB"/>
</dbReference>
<dbReference type="InterPro" id="IPR008250">
    <property type="entry name" value="ATPase_P-typ_transduc_dom_A_sf"/>
</dbReference>
<evidence type="ECO:0000256" key="18">
    <source>
        <dbReference type="SAM" id="Phobius"/>
    </source>
</evidence>
<evidence type="ECO:0000256" key="1">
    <source>
        <dbReference type="ARBA" id="ARBA00003954"/>
    </source>
</evidence>
<dbReference type="RefSeq" id="WP_151179345.1">
    <property type="nucleotide sequence ID" value="NZ_CP042906.1"/>
</dbReference>
<dbReference type="InterPro" id="IPR023299">
    <property type="entry name" value="ATPase_P-typ_cyto_dom_N"/>
</dbReference>
<evidence type="ECO:0000256" key="10">
    <source>
        <dbReference type="ARBA" id="ARBA00022741"/>
    </source>
</evidence>
<feature type="transmembrane region" description="Helical" evidence="18">
    <location>
        <begin position="286"/>
        <end position="310"/>
    </location>
</feature>
<dbReference type="EC" id="7.2.2.14" evidence="4"/>
<name>A0A5J6MNK8_9PROT</name>
<keyword evidence="6" id="KW-1003">Cell membrane</keyword>
<dbReference type="InterPro" id="IPR001757">
    <property type="entry name" value="P_typ_ATPase"/>
</dbReference>
<dbReference type="InterPro" id="IPR044492">
    <property type="entry name" value="P_typ_ATPase_HD_dom"/>
</dbReference>
<keyword evidence="7" id="KW-0997">Cell inner membrane</keyword>
<dbReference type="NCBIfam" id="TIGR01494">
    <property type="entry name" value="ATPase_P-type"/>
    <property type="match status" value="2"/>
</dbReference>
<dbReference type="Proteomes" id="UP000326202">
    <property type="component" value="Chromosome"/>
</dbReference>
<keyword evidence="21" id="KW-1185">Reference proteome</keyword>
<feature type="transmembrane region" description="Helical" evidence="18">
    <location>
        <begin position="256"/>
        <end position="274"/>
    </location>
</feature>
<feature type="transmembrane region" description="Helical" evidence="18">
    <location>
        <begin position="766"/>
        <end position="783"/>
    </location>
</feature>
<dbReference type="SUPFAM" id="SSF81653">
    <property type="entry name" value="Calcium ATPase, transduction domain A"/>
    <property type="match status" value="1"/>
</dbReference>
<evidence type="ECO:0000256" key="16">
    <source>
        <dbReference type="ARBA" id="ARBA00029806"/>
    </source>
</evidence>
<dbReference type="SUPFAM" id="SSF56784">
    <property type="entry name" value="HAD-like"/>
    <property type="match status" value="1"/>
</dbReference>
<dbReference type="Gene3D" id="3.40.1110.10">
    <property type="entry name" value="Calcium-transporting ATPase, cytoplasmic domain N"/>
    <property type="match status" value="1"/>
</dbReference>
<keyword evidence="12" id="KW-0460">Magnesium</keyword>
<dbReference type="GO" id="GO:0005524">
    <property type="term" value="F:ATP binding"/>
    <property type="evidence" value="ECO:0007669"/>
    <property type="project" value="UniProtKB-KW"/>
</dbReference>
<dbReference type="NCBIfam" id="TIGR01524">
    <property type="entry name" value="ATPase-IIIB_Mg"/>
    <property type="match status" value="1"/>
</dbReference>
<dbReference type="PROSITE" id="PS00154">
    <property type="entry name" value="ATPASE_E1_E2"/>
    <property type="match status" value="1"/>
</dbReference>
<feature type="transmembrane region" description="Helical" evidence="18">
    <location>
        <begin position="795"/>
        <end position="812"/>
    </location>
</feature>
<keyword evidence="8" id="KW-0597">Phosphoprotein</keyword>
<feature type="transmembrane region" description="Helical" evidence="18">
    <location>
        <begin position="732"/>
        <end position="754"/>
    </location>
</feature>
<dbReference type="EMBL" id="CP042906">
    <property type="protein sequence ID" value="QEX19262.1"/>
    <property type="molecule type" value="Genomic_DNA"/>
</dbReference>
<evidence type="ECO:0000256" key="12">
    <source>
        <dbReference type="ARBA" id="ARBA00022842"/>
    </source>
</evidence>
<evidence type="ECO:0000256" key="6">
    <source>
        <dbReference type="ARBA" id="ARBA00022475"/>
    </source>
</evidence>
<dbReference type="InterPro" id="IPR059000">
    <property type="entry name" value="ATPase_P-type_domA"/>
</dbReference>